<evidence type="ECO:0000313" key="1">
    <source>
        <dbReference type="EMBL" id="AJZ75436.1"/>
    </source>
</evidence>
<evidence type="ECO:0000313" key="2">
    <source>
        <dbReference type="Proteomes" id="UP000266745"/>
    </source>
</evidence>
<dbReference type="GeneID" id="24875249"/>
<organism evidence="1 2">
    <name type="scientific">Candidatus Nitrosotenuis cloacae</name>
    <dbReference type="NCBI Taxonomy" id="1603555"/>
    <lineage>
        <taxon>Archaea</taxon>
        <taxon>Nitrososphaerota</taxon>
        <taxon>Candidatus Nitrosotenuis</taxon>
    </lineage>
</organism>
<name>A0A3G1B3X3_9ARCH</name>
<sequence>MNIYDTKQIHCSNCDAPIGEVAYDAEIISPRCGICVELLPKHADKLPSINDLPNDEPLTILSV</sequence>
<dbReference type="KEGG" id="tah:SU86_002460"/>
<dbReference type="Proteomes" id="UP000266745">
    <property type="component" value="Chromosome"/>
</dbReference>
<protein>
    <submittedName>
        <fullName evidence="1">Uncharacterized protein</fullName>
    </submittedName>
</protein>
<gene>
    <name evidence="1" type="ORF">SU86_002460</name>
</gene>
<proteinExistence type="predicted"/>
<dbReference type="OrthoDB" id="6074at2157"/>
<keyword evidence="2" id="KW-1185">Reference proteome</keyword>
<reference evidence="1 2" key="1">
    <citation type="journal article" date="2016" name="Sci. Rep.">
        <title>A novel ammonia-oxidizing archaeon from wastewater treatment plant: Its enrichment, physiological and genomic characteristics.</title>
        <authorList>
            <person name="Li Y."/>
            <person name="Ding K."/>
            <person name="Wen X."/>
            <person name="Zhang B."/>
            <person name="Shen B."/>
            <person name="Yang Y."/>
        </authorList>
    </citation>
    <scope>NUCLEOTIDE SEQUENCE [LARGE SCALE GENOMIC DNA]</scope>
    <source>
        <strain evidence="1 2">SAT1</strain>
    </source>
</reference>
<dbReference type="AlphaFoldDB" id="A0A3G1B3X3"/>
<dbReference type="RefSeq" id="WP_048188058.1">
    <property type="nucleotide sequence ID" value="NZ_CP011097.1"/>
</dbReference>
<accession>A0A3G1B3X3</accession>
<dbReference type="EMBL" id="CP011097">
    <property type="protein sequence ID" value="AJZ75436.1"/>
    <property type="molecule type" value="Genomic_DNA"/>
</dbReference>